<sequence>MRKVLFSILVSLILFGCGSLRFTTVKLVEADQFTLCDMAYNSQEASTQRDARLELEMRGRDWQASTCQYNAMNEKNRREQSNAPVPMMIHDPVWDERAKAYEKNKSGTVSINSPQKANDEIEIDSDKIKQWLGL</sequence>
<comment type="caution">
    <text evidence="1">The sequence shown here is derived from an EMBL/GenBank/DDBJ whole genome shotgun (WGS) entry which is preliminary data.</text>
</comment>
<evidence type="ECO:0000313" key="2">
    <source>
        <dbReference type="Proteomes" id="UP000186039"/>
    </source>
</evidence>
<accession>A0ABX3FQC6</accession>
<dbReference type="EMBL" id="MJMH01000088">
    <property type="protein sequence ID" value="OLQ95234.1"/>
    <property type="molecule type" value="Genomic_DNA"/>
</dbReference>
<proteinExistence type="predicted"/>
<dbReference type="Proteomes" id="UP000186039">
    <property type="component" value="Unassembled WGS sequence"/>
</dbReference>
<reference evidence="1 2" key="1">
    <citation type="submission" date="2016-09" db="EMBL/GenBank/DDBJ databases">
        <title>Genomic Taxonomy of the Vibrionaceae.</title>
        <authorList>
            <person name="Gonzalez-Castillo A."/>
            <person name="Gomez-Gil B."/>
            <person name="Enciso-Ibarra K."/>
        </authorList>
    </citation>
    <scope>NUCLEOTIDE SEQUENCE [LARGE SCALE GENOMIC DNA]</scope>
    <source>
        <strain evidence="1 2">CAIM 1902</strain>
    </source>
</reference>
<evidence type="ECO:0008006" key="3">
    <source>
        <dbReference type="Google" id="ProtNLM"/>
    </source>
</evidence>
<dbReference type="PROSITE" id="PS51257">
    <property type="entry name" value="PROKAR_LIPOPROTEIN"/>
    <property type="match status" value="1"/>
</dbReference>
<gene>
    <name evidence="1" type="ORF">BIY20_06685</name>
</gene>
<organism evidence="1 2">
    <name type="scientific">Vibrio panuliri</name>
    <dbReference type="NCBI Taxonomy" id="1381081"/>
    <lineage>
        <taxon>Bacteria</taxon>
        <taxon>Pseudomonadati</taxon>
        <taxon>Pseudomonadota</taxon>
        <taxon>Gammaproteobacteria</taxon>
        <taxon>Vibrionales</taxon>
        <taxon>Vibrionaceae</taxon>
        <taxon>Vibrio</taxon>
    </lineage>
</organism>
<keyword evidence="2" id="KW-1185">Reference proteome</keyword>
<dbReference type="RefSeq" id="WP_075714046.1">
    <property type="nucleotide sequence ID" value="NZ_AP019654.1"/>
</dbReference>
<protein>
    <recommendedName>
        <fullName evidence="3">Lipoprotein</fullName>
    </recommendedName>
</protein>
<name>A0ABX3FQC6_9VIBR</name>
<evidence type="ECO:0000313" key="1">
    <source>
        <dbReference type="EMBL" id="OLQ95234.1"/>
    </source>
</evidence>